<evidence type="ECO:0000256" key="4">
    <source>
        <dbReference type="ARBA" id="ARBA00022960"/>
    </source>
</evidence>
<dbReference type="CDD" id="cd13124">
    <property type="entry name" value="MATE_SpoVB_like"/>
    <property type="match status" value="1"/>
</dbReference>
<feature type="transmembrane region" description="Helical" evidence="8">
    <location>
        <begin position="379"/>
        <end position="399"/>
    </location>
</feature>
<feature type="transmembrane region" description="Helical" evidence="8">
    <location>
        <begin position="192"/>
        <end position="212"/>
    </location>
</feature>
<evidence type="ECO:0000313" key="9">
    <source>
        <dbReference type="EMBL" id="SFN74221.1"/>
    </source>
</evidence>
<name>A0A1I5BIA6_9FIRM</name>
<feature type="transmembrane region" description="Helical" evidence="8">
    <location>
        <begin position="502"/>
        <end position="524"/>
    </location>
</feature>
<feature type="transmembrane region" description="Helical" evidence="8">
    <location>
        <begin position="273"/>
        <end position="294"/>
    </location>
</feature>
<keyword evidence="7 8" id="KW-0472">Membrane</keyword>
<feature type="transmembrane region" description="Helical" evidence="8">
    <location>
        <begin position="337"/>
        <end position="358"/>
    </location>
</feature>
<keyword evidence="2" id="KW-1003">Cell membrane</keyword>
<keyword evidence="10" id="KW-1185">Reference proteome</keyword>
<evidence type="ECO:0000313" key="10">
    <source>
        <dbReference type="Proteomes" id="UP000198806"/>
    </source>
</evidence>
<evidence type="ECO:0000256" key="7">
    <source>
        <dbReference type="ARBA" id="ARBA00023136"/>
    </source>
</evidence>
<dbReference type="Proteomes" id="UP000198806">
    <property type="component" value="Unassembled WGS sequence"/>
</dbReference>
<dbReference type="EMBL" id="FOWD01000001">
    <property type="protein sequence ID" value="SFN74221.1"/>
    <property type="molecule type" value="Genomic_DNA"/>
</dbReference>
<organism evidence="9 10">
    <name type="scientific">Anaerocolumna aminovalerica</name>
    <dbReference type="NCBI Taxonomy" id="1527"/>
    <lineage>
        <taxon>Bacteria</taxon>
        <taxon>Bacillati</taxon>
        <taxon>Bacillota</taxon>
        <taxon>Clostridia</taxon>
        <taxon>Lachnospirales</taxon>
        <taxon>Lachnospiraceae</taxon>
        <taxon>Anaerocolumna</taxon>
    </lineage>
</organism>
<evidence type="ECO:0000256" key="1">
    <source>
        <dbReference type="ARBA" id="ARBA00004651"/>
    </source>
</evidence>
<reference evidence="9 10" key="1">
    <citation type="submission" date="2016-10" db="EMBL/GenBank/DDBJ databases">
        <authorList>
            <person name="de Groot N.N."/>
        </authorList>
    </citation>
    <scope>NUCLEOTIDE SEQUENCE [LARGE SCALE GENOMIC DNA]</scope>
    <source>
        <strain evidence="9 10">DSM 1283</strain>
    </source>
</reference>
<feature type="transmembrane region" description="Helical" evidence="8">
    <location>
        <begin position="224"/>
        <end position="252"/>
    </location>
</feature>
<proteinExistence type="predicted"/>
<dbReference type="PANTHER" id="PTHR30250">
    <property type="entry name" value="PST FAMILY PREDICTED COLANIC ACID TRANSPORTER"/>
    <property type="match status" value="1"/>
</dbReference>
<protein>
    <submittedName>
        <fullName evidence="9">Stage V sporulation protein B</fullName>
    </submittedName>
</protein>
<feature type="transmembrane region" description="Helical" evidence="8">
    <location>
        <begin position="48"/>
        <end position="69"/>
    </location>
</feature>
<evidence type="ECO:0000256" key="2">
    <source>
        <dbReference type="ARBA" id="ARBA00022475"/>
    </source>
</evidence>
<evidence type="ECO:0000256" key="8">
    <source>
        <dbReference type="SAM" id="Phobius"/>
    </source>
</evidence>
<feature type="transmembrane region" description="Helical" evidence="8">
    <location>
        <begin position="89"/>
        <end position="107"/>
    </location>
</feature>
<dbReference type="GO" id="GO:0005886">
    <property type="term" value="C:plasma membrane"/>
    <property type="evidence" value="ECO:0007669"/>
    <property type="project" value="UniProtKB-SubCell"/>
</dbReference>
<dbReference type="PANTHER" id="PTHR30250:SF21">
    <property type="entry name" value="LIPID II FLIPPASE MURJ"/>
    <property type="match status" value="1"/>
</dbReference>
<evidence type="ECO:0000256" key="5">
    <source>
        <dbReference type="ARBA" id="ARBA00022984"/>
    </source>
</evidence>
<dbReference type="InterPro" id="IPR004268">
    <property type="entry name" value="MurJ"/>
</dbReference>
<keyword evidence="4" id="KW-0133">Cell shape</keyword>
<dbReference type="InterPro" id="IPR050833">
    <property type="entry name" value="Poly_Biosynth_Transport"/>
</dbReference>
<dbReference type="InterPro" id="IPR024923">
    <property type="entry name" value="PG_synth_SpoVB"/>
</dbReference>
<feature type="transmembrane region" description="Helical" evidence="8">
    <location>
        <begin position="127"/>
        <end position="153"/>
    </location>
</feature>
<dbReference type="STRING" id="1527.SAMN04489757_10116"/>
<accession>A0A1I5BIA6</accession>
<gene>
    <name evidence="9" type="ORF">SAMN04489757_10116</name>
</gene>
<dbReference type="GO" id="GO:0009252">
    <property type="term" value="P:peptidoglycan biosynthetic process"/>
    <property type="evidence" value="ECO:0007669"/>
    <property type="project" value="UniProtKB-KW"/>
</dbReference>
<keyword evidence="5" id="KW-0573">Peptidoglycan synthesis</keyword>
<evidence type="ECO:0000256" key="6">
    <source>
        <dbReference type="ARBA" id="ARBA00022989"/>
    </source>
</evidence>
<feature type="transmembrane region" description="Helical" evidence="8">
    <location>
        <begin position="467"/>
        <end position="490"/>
    </location>
</feature>
<dbReference type="GO" id="GO:0008360">
    <property type="term" value="P:regulation of cell shape"/>
    <property type="evidence" value="ECO:0007669"/>
    <property type="project" value="UniProtKB-KW"/>
</dbReference>
<feature type="transmembrane region" description="Helical" evidence="8">
    <location>
        <begin position="530"/>
        <end position="549"/>
    </location>
</feature>
<dbReference type="PIRSF" id="PIRSF038958">
    <property type="entry name" value="PG_synth_SpoVB"/>
    <property type="match status" value="1"/>
</dbReference>
<comment type="subcellular location">
    <subcellularLocation>
        <location evidence="1">Cell membrane</location>
        <topology evidence="1">Multi-pass membrane protein</topology>
    </subcellularLocation>
</comment>
<dbReference type="Pfam" id="PF03023">
    <property type="entry name" value="MurJ"/>
    <property type="match status" value="1"/>
</dbReference>
<keyword evidence="3 8" id="KW-0812">Transmembrane</keyword>
<evidence type="ECO:0000256" key="3">
    <source>
        <dbReference type="ARBA" id="ARBA00022692"/>
    </source>
</evidence>
<feature type="transmembrane region" description="Helical" evidence="8">
    <location>
        <begin position="405"/>
        <end position="427"/>
    </location>
</feature>
<feature type="transmembrane region" description="Helical" evidence="8">
    <location>
        <begin position="439"/>
        <end position="461"/>
    </location>
</feature>
<keyword evidence="6 8" id="KW-1133">Transmembrane helix</keyword>
<dbReference type="AlphaFoldDB" id="A0A1I5BIA6"/>
<feature type="transmembrane region" description="Helical" evidence="8">
    <location>
        <begin position="159"/>
        <end position="180"/>
    </location>
</feature>
<sequence length="580" mass="63119">MHVNAISCIGIFNLCVKIVEREETKINIYINTESWNILMINQKKKDSFIKQAGILAMAGIICRIIGILYRSPLTGIIGDEGNGYYSVAYNIYTIILLVSSYSIPSAISKVIAQKLAMKEYRNAQRIFYCSIIYVVVVGGLASLFTYFGAGILVQSNSIGVLKVFAPTIFISGLLGVLRGYFQAHRTMVPTSISQIIEQIMNAVISILAAYLLMQTVADSDSTTIAIYGATGSAIGTGTGVLIAFIFMLLVYLVNRKIIHKRLEIDTHSTVAPYSEIIISLLLTVTPFILSTFIYNSTTSLNQTIYSKILINLKGMDEVSVTTQYGIFAGKSVVIANIPIAIASAISSAVIPSIAGSYIQGDLTDTNRKVDKATKTTMMIAIPAAVGLAALSIPIVRLLFPQKESMYQAAGLLCVLSITVVFYSLSTLSNAVLQGIGKVNIPVINAFVSLLIQTAFLVIILLTTNMNLYGLAVASIIYSLLMCIFNGISIRKSLGYKQNMRKCYFIPLLSSLIMGAVAGLIYMGLYTLIKSNAISLFVAILFGAILYFILMIKLRGITKNEIEGLPKGALIIRVFKKLRIL</sequence>